<keyword evidence="4" id="KW-1185">Reference proteome</keyword>
<dbReference type="Proteomes" id="UP000045051">
    <property type="component" value="Unassembled WGS sequence"/>
</dbReference>
<reference evidence="3 4" key="1">
    <citation type="submission" date="2015-01" db="EMBL/GenBank/DDBJ databases">
        <authorList>
            <person name="MANFREDI Pablo"/>
        </authorList>
    </citation>
    <scope>NUCLEOTIDE SEQUENCE [LARGE SCALE GENOMIC DNA]</scope>
    <source>
        <strain evidence="1 4">CcD38</strain>
        <strain evidence="2 3">CcD93</strain>
    </source>
</reference>
<dbReference type="AlphaFoldDB" id="A0A0B7I0J9"/>
<organism evidence="2 3">
    <name type="scientific">Capnocytophaga canis</name>
    <dbReference type="NCBI Taxonomy" id="1848903"/>
    <lineage>
        <taxon>Bacteria</taxon>
        <taxon>Pseudomonadati</taxon>
        <taxon>Bacteroidota</taxon>
        <taxon>Flavobacteriia</taxon>
        <taxon>Flavobacteriales</taxon>
        <taxon>Flavobacteriaceae</taxon>
        <taxon>Capnocytophaga</taxon>
    </lineage>
</organism>
<sequence>MRSIFFLFGIFIMGMGYSQNILLPQKSSSSTFNSDGKWIIGGNIGANIDSERLDIQIAPRVGYRIIENLELGASVSYTFRNTKSVSMRTLGVGPYLSYVYQGFVFGTSYQHLMSSTKVKITENIAKRSENALFVSVGYRHQIGGKAYAELGMRYNLLYNKDSSVFASGFMPYAGISVSL</sequence>
<dbReference type="STRING" id="1848903.CCAND38_150004"/>
<dbReference type="Proteomes" id="UP000038200">
    <property type="component" value="Unassembled WGS sequence"/>
</dbReference>
<dbReference type="EMBL" id="CDOI01000057">
    <property type="protein sequence ID" value="CEN43953.1"/>
    <property type="molecule type" value="Genomic_DNA"/>
</dbReference>
<accession>A0A0B7I0J9</accession>
<evidence type="ECO:0008006" key="5">
    <source>
        <dbReference type="Google" id="ProtNLM"/>
    </source>
</evidence>
<evidence type="ECO:0000313" key="2">
    <source>
        <dbReference type="EMBL" id="CEN54464.1"/>
    </source>
</evidence>
<dbReference type="OrthoDB" id="1148680at2"/>
<name>A0A0B7I0J9_9FLAO</name>
<gene>
    <name evidence="1" type="ORF">CCAND38_150004</name>
    <name evidence="2" type="ORF">CCAND93_90048</name>
</gene>
<dbReference type="RefSeq" id="WP_064504530.1">
    <property type="nucleotide sequence ID" value="NZ_BOQK01000007.1"/>
</dbReference>
<evidence type="ECO:0000313" key="4">
    <source>
        <dbReference type="Proteomes" id="UP000045051"/>
    </source>
</evidence>
<dbReference type="SUPFAM" id="SSF56935">
    <property type="entry name" value="Porins"/>
    <property type="match status" value="1"/>
</dbReference>
<proteinExistence type="predicted"/>
<evidence type="ECO:0000313" key="1">
    <source>
        <dbReference type="EMBL" id="CEN43953.1"/>
    </source>
</evidence>
<dbReference type="EMBL" id="CDOL01000283">
    <property type="protein sequence ID" value="CEN54464.1"/>
    <property type="molecule type" value="Genomic_DNA"/>
</dbReference>
<evidence type="ECO:0000313" key="3">
    <source>
        <dbReference type="Proteomes" id="UP000038200"/>
    </source>
</evidence>
<protein>
    <recommendedName>
        <fullName evidence="5">Outer membrane protein beta-barrel domain-containing protein</fullName>
    </recommendedName>
</protein>